<name>A0A2D3VAK4_9PEZI</name>
<dbReference type="OrthoDB" id="5556956at2759"/>
<organism evidence="2 3">
    <name type="scientific">Ramularia collo-cygni</name>
    <dbReference type="NCBI Taxonomy" id="112498"/>
    <lineage>
        <taxon>Eukaryota</taxon>
        <taxon>Fungi</taxon>
        <taxon>Dikarya</taxon>
        <taxon>Ascomycota</taxon>
        <taxon>Pezizomycotina</taxon>
        <taxon>Dothideomycetes</taxon>
        <taxon>Dothideomycetidae</taxon>
        <taxon>Mycosphaerellales</taxon>
        <taxon>Mycosphaerellaceae</taxon>
        <taxon>Ramularia</taxon>
    </lineage>
</organism>
<dbReference type="InterPro" id="IPR053030">
    <property type="entry name" value="Ribosomal_biogenesis_FAF1-like"/>
</dbReference>
<feature type="compositionally biased region" description="Acidic residues" evidence="1">
    <location>
        <begin position="63"/>
        <end position="78"/>
    </location>
</feature>
<dbReference type="Pfam" id="PF15375">
    <property type="entry name" value="FSAF1"/>
    <property type="match status" value="1"/>
</dbReference>
<dbReference type="InterPro" id="IPR027973">
    <property type="entry name" value="FSAF1-like"/>
</dbReference>
<dbReference type="GO" id="GO:0000462">
    <property type="term" value="P:maturation of SSU-rRNA from tricistronic rRNA transcript (SSU-rRNA, 5.8S rRNA, LSU-rRNA)"/>
    <property type="evidence" value="ECO:0007669"/>
    <property type="project" value="TreeGrafter"/>
</dbReference>
<accession>A0A2D3VAK4</accession>
<dbReference type="PANTHER" id="PTHR28096:SF1">
    <property type="entry name" value="PROTEIN FAF1"/>
    <property type="match status" value="1"/>
</dbReference>
<dbReference type="AlphaFoldDB" id="A0A2D3VAK4"/>
<dbReference type="GO" id="GO:0005730">
    <property type="term" value="C:nucleolus"/>
    <property type="evidence" value="ECO:0007669"/>
    <property type="project" value="TreeGrafter"/>
</dbReference>
<dbReference type="EMBL" id="FJUY01000012">
    <property type="protein sequence ID" value="CZT21817.1"/>
    <property type="molecule type" value="Genomic_DNA"/>
</dbReference>
<evidence type="ECO:0000313" key="2">
    <source>
        <dbReference type="EMBL" id="CZT21817.1"/>
    </source>
</evidence>
<feature type="compositionally biased region" description="Gly residues" evidence="1">
    <location>
        <begin position="251"/>
        <end position="260"/>
    </location>
</feature>
<dbReference type="GeneID" id="35602796"/>
<evidence type="ECO:0000256" key="1">
    <source>
        <dbReference type="SAM" id="MobiDB-lite"/>
    </source>
</evidence>
<protein>
    <submittedName>
        <fullName evidence="2">Uncharacterized protein</fullName>
    </submittedName>
</protein>
<dbReference type="RefSeq" id="XP_023628706.1">
    <property type="nucleotide sequence ID" value="XM_023772938.1"/>
</dbReference>
<feature type="region of interest" description="Disordered" evidence="1">
    <location>
        <begin position="1"/>
        <end position="39"/>
    </location>
</feature>
<sequence>MAVALGKRKRRTEAEKPKKAVARTSVRRESSDSSDGETAKALFRRAFEAKFKPLEKIEKPEVQQEDLETDDDEVSESDWDGIADEGAVEVVRHVLPEFTRSAEIDGGKKAFMSSKPPTLEAAGSKVPLRKLAKTADPEETGVEADNIKNDLALQRLLKESHLLDANASQASSGPQGKGRLKALDMRFQDLGAKTSILQQEKMPLAHRKGIAAKSANREATRRKEAAENGVILERAKAVIKPQQQQRRERGIGGPGVGKFRGGTLKLSSSDVKGIQGSGSRKSGGGKKGRR</sequence>
<feature type="region of interest" description="Disordered" evidence="1">
    <location>
        <begin position="238"/>
        <end position="290"/>
    </location>
</feature>
<gene>
    <name evidence="2" type="ORF">RCC_07684</name>
</gene>
<keyword evidence="3" id="KW-1185">Reference proteome</keyword>
<proteinExistence type="predicted"/>
<evidence type="ECO:0000313" key="3">
    <source>
        <dbReference type="Proteomes" id="UP000225277"/>
    </source>
</evidence>
<dbReference type="PANTHER" id="PTHR28096">
    <property type="entry name" value="PROTEIN FAF1"/>
    <property type="match status" value="1"/>
</dbReference>
<feature type="compositionally biased region" description="Basic residues" evidence="1">
    <location>
        <begin position="1"/>
        <end position="11"/>
    </location>
</feature>
<feature type="region of interest" description="Disordered" evidence="1">
    <location>
        <begin position="54"/>
        <end position="78"/>
    </location>
</feature>
<dbReference type="Proteomes" id="UP000225277">
    <property type="component" value="Unassembled WGS sequence"/>
</dbReference>
<reference evidence="2 3" key="1">
    <citation type="submission" date="2016-03" db="EMBL/GenBank/DDBJ databases">
        <authorList>
            <person name="Ploux O."/>
        </authorList>
    </citation>
    <scope>NUCLEOTIDE SEQUENCE [LARGE SCALE GENOMIC DNA]</scope>
    <source>
        <strain evidence="2 3">URUG2</strain>
    </source>
</reference>
<dbReference type="STRING" id="112498.A0A2D3VAK4"/>